<name>A0A0A9QUC3_ARUDO</name>
<dbReference type="EMBL" id="GBRH01192359">
    <property type="protein sequence ID" value="JAE05537.1"/>
    <property type="molecule type" value="Transcribed_RNA"/>
</dbReference>
<protein>
    <submittedName>
        <fullName evidence="1">Uncharacterized protein</fullName>
    </submittedName>
</protein>
<evidence type="ECO:0000313" key="1">
    <source>
        <dbReference type="EMBL" id="JAE05537.1"/>
    </source>
</evidence>
<organism evidence="1">
    <name type="scientific">Arundo donax</name>
    <name type="common">Giant reed</name>
    <name type="synonym">Donax arundinaceus</name>
    <dbReference type="NCBI Taxonomy" id="35708"/>
    <lineage>
        <taxon>Eukaryota</taxon>
        <taxon>Viridiplantae</taxon>
        <taxon>Streptophyta</taxon>
        <taxon>Embryophyta</taxon>
        <taxon>Tracheophyta</taxon>
        <taxon>Spermatophyta</taxon>
        <taxon>Magnoliopsida</taxon>
        <taxon>Liliopsida</taxon>
        <taxon>Poales</taxon>
        <taxon>Poaceae</taxon>
        <taxon>PACMAD clade</taxon>
        <taxon>Arundinoideae</taxon>
        <taxon>Arundineae</taxon>
        <taxon>Arundo</taxon>
    </lineage>
</organism>
<reference evidence="1" key="2">
    <citation type="journal article" date="2015" name="Data Brief">
        <title>Shoot transcriptome of the giant reed, Arundo donax.</title>
        <authorList>
            <person name="Barrero R.A."/>
            <person name="Guerrero F.D."/>
            <person name="Moolhuijzen P."/>
            <person name="Goolsby J.A."/>
            <person name="Tidwell J."/>
            <person name="Bellgard S.E."/>
            <person name="Bellgard M.I."/>
        </authorList>
    </citation>
    <scope>NUCLEOTIDE SEQUENCE</scope>
    <source>
        <tissue evidence="1">Shoot tissue taken approximately 20 cm above the soil surface</tissue>
    </source>
</reference>
<proteinExistence type="predicted"/>
<sequence length="49" mass="5644">MVSNRVLGVAPEGTNLNPKKSLPIFQEQIPNLYTSYAYNPWIHGKWLEE</sequence>
<accession>A0A0A9QUC3</accession>
<dbReference type="AlphaFoldDB" id="A0A0A9QUC3"/>
<reference evidence="1" key="1">
    <citation type="submission" date="2014-09" db="EMBL/GenBank/DDBJ databases">
        <authorList>
            <person name="Magalhaes I.L.F."/>
            <person name="Oliveira U."/>
            <person name="Santos F.R."/>
            <person name="Vidigal T.H.D.A."/>
            <person name="Brescovit A.D."/>
            <person name="Santos A.J."/>
        </authorList>
    </citation>
    <scope>NUCLEOTIDE SEQUENCE</scope>
    <source>
        <tissue evidence="1">Shoot tissue taken approximately 20 cm above the soil surface</tissue>
    </source>
</reference>